<proteinExistence type="predicted"/>
<dbReference type="Gene3D" id="3.40.390.10">
    <property type="entry name" value="Collagenase (Catalytic Domain)"/>
    <property type="match status" value="1"/>
</dbReference>
<dbReference type="GO" id="GO:0006509">
    <property type="term" value="P:membrane protein ectodomain proteolysis"/>
    <property type="evidence" value="ECO:0007669"/>
    <property type="project" value="TreeGrafter"/>
</dbReference>
<dbReference type="SUPFAM" id="SSF55486">
    <property type="entry name" value="Metalloproteases ('zincins'), catalytic domain"/>
    <property type="match status" value="1"/>
</dbReference>
<dbReference type="OrthoDB" id="2131567at2759"/>
<comment type="caution">
    <text evidence="1">The sequence shown here is derived from an EMBL/GenBank/DDBJ whole genome shotgun (WGS) entry which is preliminary data.</text>
</comment>
<dbReference type="GO" id="GO:0007219">
    <property type="term" value="P:Notch signaling pathway"/>
    <property type="evidence" value="ECO:0007669"/>
    <property type="project" value="TreeGrafter"/>
</dbReference>
<dbReference type="Proteomes" id="UP000792457">
    <property type="component" value="Unassembled WGS sequence"/>
</dbReference>
<keyword evidence="2" id="KW-1185">Reference proteome</keyword>
<gene>
    <name evidence="1" type="ORF">J437_LFUL009002</name>
</gene>
<organism evidence="1 2">
    <name type="scientific">Ladona fulva</name>
    <name type="common">Scarce chaser dragonfly</name>
    <name type="synonym">Libellula fulva</name>
    <dbReference type="NCBI Taxonomy" id="123851"/>
    <lineage>
        <taxon>Eukaryota</taxon>
        <taxon>Metazoa</taxon>
        <taxon>Ecdysozoa</taxon>
        <taxon>Arthropoda</taxon>
        <taxon>Hexapoda</taxon>
        <taxon>Insecta</taxon>
        <taxon>Pterygota</taxon>
        <taxon>Palaeoptera</taxon>
        <taxon>Odonata</taxon>
        <taxon>Epiprocta</taxon>
        <taxon>Anisoptera</taxon>
        <taxon>Libelluloidea</taxon>
        <taxon>Libellulidae</taxon>
        <taxon>Ladona</taxon>
    </lineage>
</organism>
<dbReference type="GO" id="GO:0004222">
    <property type="term" value="F:metalloendopeptidase activity"/>
    <property type="evidence" value="ECO:0007669"/>
    <property type="project" value="TreeGrafter"/>
</dbReference>
<dbReference type="PANTHER" id="PTHR45702:SF6">
    <property type="entry name" value="DISINTEGRIN AND METALLOPROTEINASE DOMAIN-CONTAINING PROTEIN 17"/>
    <property type="match status" value="1"/>
</dbReference>
<dbReference type="PANTHER" id="PTHR45702">
    <property type="entry name" value="ADAM10/ADAM17 METALLOPEPTIDASE FAMILY MEMBER"/>
    <property type="match status" value="1"/>
</dbReference>
<accession>A0A8K0NXY1</accession>
<reference evidence="1" key="1">
    <citation type="submission" date="2013-04" db="EMBL/GenBank/DDBJ databases">
        <authorList>
            <person name="Qu J."/>
            <person name="Murali S.C."/>
            <person name="Bandaranaike D."/>
            <person name="Bellair M."/>
            <person name="Blankenburg K."/>
            <person name="Chao H."/>
            <person name="Dinh H."/>
            <person name="Doddapaneni H."/>
            <person name="Downs B."/>
            <person name="Dugan-Rocha S."/>
            <person name="Elkadiri S."/>
            <person name="Gnanaolivu R.D."/>
            <person name="Hernandez B."/>
            <person name="Javaid M."/>
            <person name="Jayaseelan J.C."/>
            <person name="Lee S."/>
            <person name="Li M."/>
            <person name="Ming W."/>
            <person name="Munidasa M."/>
            <person name="Muniz J."/>
            <person name="Nguyen L."/>
            <person name="Ongeri F."/>
            <person name="Osuji N."/>
            <person name="Pu L.-L."/>
            <person name="Puazo M."/>
            <person name="Qu C."/>
            <person name="Quiroz J."/>
            <person name="Raj R."/>
            <person name="Weissenberger G."/>
            <person name="Xin Y."/>
            <person name="Zou X."/>
            <person name="Han Y."/>
            <person name="Richards S."/>
            <person name="Worley K."/>
            <person name="Muzny D."/>
            <person name="Gibbs R."/>
        </authorList>
    </citation>
    <scope>NUCLEOTIDE SEQUENCE</scope>
    <source>
        <strain evidence="1">Sampled in the wild</strain>
    </source>
</reference>
<name>A0A8K0NXY1_LADFU</name>
<evidence type="ECO:0000313" key="1">
    <source>
        <dbReference type="EMBL" id="KAG8228545.1"/>
    </source>
</evidence>
<sequence>MSNLVNGSIFKNLKYFETIHASSLSHNIVKRGINDSPHPFNKIKEVNFRTLGRDFRLILTPRKGVLHSNFKAYTVDGDGKETPFHVGETILLKIICYCSYLLEIVLSVKFTVVTICTMINHMLFLSENVFQLISQPAWRHIEDPEALTMISYKASDVQYSWEAHHAEADPNGEPPRTCGYVKEGLEVEEDEVDKKHEGETPLTRWKRQSDQYEYTPTKTRCPLLLVADYRFYQEMGGSNTKTTINYLISLIDRVHKIYNDTTWQERVEQDGFKGMGFVIKKIVVHGEPTRVRGGEAHYNMVREKWDVRNLLEVRYDCYLFWFITRERFPPVYNL</sequence>
<reference evidence="1" key="2">
    <citation type="submission" date="2017-10" db="EMBL/GenBank/DDBJ databases">
        <title>Ladona fulva Genome sequencing and assembly.</title>
        <authorList>
            <person name="Murali S."/>
            <person name="Richards S."/>
            <person name="Bandaranaike D."/>
            <person name="Bellair M."/>
            <person name="Blankenburg K."/>
            <person name="Chao H."/>
            <person name="Dinh H."/>
            <person name="Doddapaneni H."/>
            <person name="Dugan-Rocha S."/>
            <person name="Elkadiri S."/>
            <person name="Gnanaolivu R."/>
            <person name="Hernandez B."/>
            <person name="Skinner E."/>
            <person name="Javaid M."/>
            <person name="Lee S."/>
            <person name="Li M."/>
            <person name="Ming W."/>
            <person name="Munidasa M."/>
            <person name="Muniz J."/>
            <person name="Nguyen L."/>
            <person name="Hughes D."/>
            <person name="Osuji N."/>
            <person name="Pu L.-L."/>
            <person name="Puazo M."/>
            <person name="Qu C."/>
            <person name="Quiroz J."/>
            <person name="Raj R."/>
            <person name="Weissenberger G."/>
            <person name="Xin Y."/>
            <person name="Zou X."/>
            <person name="Han Y."/>
            <person name="Worley K."/>
            <person name="Muzny D."/>
            <person name="Gibbs R."/>
        </authorList>
    </citation>
    <scope>NUCLEOTIDE SEQUENCE</scope>
    <source>
        <strain evidence="1">Sampled in the wild</strain>
    </source>
</reference>
<protein>
    <submittedName>
        <fullName evidence="1">Uncharacterized protein</fullName>
    </submittedName>
</protein>
<dbReference type="AlphaFoldDB" id="A0A8K0NXY1"/>
<evidence type="ECO:0000313" key="2">
    <source>
        <dbReference type="Proteomes" id="UP000792457"/>
    </source>
</evidence>
<dbReference type="GO" id="GO:0005886">
    <property type="term" value="C:plasma membrane"/>
    <property type="evidence" value="ECO:0007669"/>
    <property type="project" value="TreeGrafter"/>
</dbReference>
<dbReference type="InterPro" id="IPR051489">
    <property type="entry name" value="ADAM_Metalloproteinase"/>
</dbReference>
<dbReference type="InterPro" id="IPR024079">
    <property type="entry name" value="MetalloPept_cat_dom_sf"/>
</dbReference>
<dbReference type="EMBL" id="KZ308376">
    <property type="protein sequence ID" value="KAG8228545.1"/>
    <property type="molecule type" value="Genomic_DNA"/>
</dbReference>